<feature type="compositionally biased region" description="Basic and acidic residues" evidence="8">
    <location>
        <begin position="250"/>
        <end position="263"/>
    </location>
</feature>
<feature type="region of interest" description="Disordered" evidence="8">
    <location>
        <begin position="82"/>
        <end position="101"/>
    </location>
</feature>
<keyword evidence="6" id="KW-0206">Cytoskeleton</keyword>
<keyword evidence="7" id="KW-0966">Cell projection</keyword>
<evidence type="ECO:0000256" key="3">
    <source>
        <dbReference type="ARBA" id="ARBA00010091"/>
    </source>
</evidence>
<evidence type="ECO:0000256" key="7">
    <source>
        <dbReference type="ARBA" id="ARBA00023273"/>
    </source>
</evidence>
<keyword evidence="5" id="KW-0970">Cilium biogenesis/degradation</keyword>
<dbReference type="KEGG" id="sliu:111348259"/>
<organism evidence="10 11">
    <name type="scientific">Spodoptera litura</name>
    <name type="common">Asian cotton leafworm</name>
    <dbReference type="NCBI Taxonomy" id="69820"/>
    <lineage>
        <taxon>Eukaryota</taxon>
        <taxon>Metazoa</taxon>
        <taxon>Ecdysozoa</taxon>
        <taxon>Arthropoda</taxon>
        <taxon>Hexapoda</taxon>
        <taxon>Insecta</taxon>
        <taxon>Pterygota</taxon>
        <taxon>Neoptera</taxon>
        <taxon>Endopterygota</taxon>
        <taxon>Lepidoptera</taxon>
        <taxon>Glossata</taxon>
        <taxon>Ditrysia</taxon>
        <taxon>Noctuoidea</taxon>
        <taxon>Noctuidae</taxon>
        <taxon>Amphipyrinae</taxon>
        <taxon>Spodoptera</taxon>
    </lineage>
</organism>
<dbReference type="PANTHER" id="PTHR34174">
    <property type="entry name" value="HYDROLETHALUS SYNDROME PROTEIN 1"/>
    <property type="match status" value="1"/>
</dbReference>
<dbReference type="RefSeq" id="XP_022814572.1">
    <property type="nucleotide sequence ID" value="XM_022958804.1"/>
</dbReference>
<dbReference type="InterPro" id="IPR027918">
    <property type="entry name" value="HYLS1_C_dom"/>
</dbReference>
<evidence type="ECO:0000313" key="11">
    <source>
        <dbReference type="RefSeq" id="XP_022814572.1"/>
    </source>
</evidence>
<dbReference type="GeneID" id="111348259"/>
<evidence type="ECO:0000256" key="4">
    <source>
        <dbReference type="ARBA" id="ARBA00022490"/>
    </source>
</evidence>
<dbReference type="PANTHER" id="PTHR34174:SF1">
    <property type="entry name" value="CENTRIOLAR AND CILIOGENESIS-ASSOCIATED PROTEIN HYLS1"/>
    <property type="match status" value="1"/>
</dbReference>
<feature type="region of interest" description="Disordered" evidence="8">
    <location>
        <begin position="241"/>
        <end position="263"/>
    </location>
</feature>
<evidence type="ECO:0000256" key="5">
    <source>
        <dbReference type="ARBA" id="ARBA00022794"/>
    </source>
</evidence>
<accession>A0A9J7DP82</accession>
<evidence type="ECO:0000256" key="1">
    <source>
        <dbReference type="ARBA" id="ARBA00004114"/>
    </source>
</evidence>
<dbReference type="GO" id="GO:0005814">
    <property type="term" value="C:centriole"/>
    <property type="evidence" value="ECO:0007669"/>
    <property type="project" value="UniProtKB-SubCell"/>
</dbReference>
<dbReference type="Pfam" id="PF15311">
    <property type="entry name" value="HYLS1_C"/>
    <property type="match status" value="1"/>
</dbReference>
<protein>
    <submittedName>
        <fullName evidence="11">Uncharacterized protein LOC111348259</fullName>
    </submittedName>
</protein>
<evidence type="ECO:0000256" key="2">
    <source>
        <dbReference type="ARBA" id="ARBA00004138"/>
    </source>
</evidence>
<feature type="domain" description="Centriolar and ciliogenesis-associated protein HYLS1 C-terminal" evidence="9">
    <location>
        <begin position="190"/>
        <end position="239"/>
    </location>
</feature>
<dbReference type="GO" id="GO:0097730">
    <property type="term" value="C:non-motile cilium"/>
    <property type="evidence" value="ECO:0007669"/>
    <property type="project" value="TreeGrafter"/>
</dbReference>
<dbReference type="GO" id="GO:0060271">
    <property type="term" value="P:cilium assembly"/>
    <property type="evidence" value="ECO:0007669"/>
    <property type="project" value="TreeGrafter"/>
</dbReference>
<dbReference type="Proteomes" id="UP000301870">
    <property type="component" value="Chromosome 7"/>
</dbReference>
<evidence type="ECO:0000256" key="6">
    <source>
        <dbReference type="ARBA" id="ARBA00023212"/>
    </source>
</evidence>
<reference evidence="11" key="1">
    <citation type="submission" date="2025-08" db="UniProtKB">
        <authorList>
            <consortium name="RefSeq"/>
        </authorList>
    </citation>
    <scope>IDENTIFICATION</scope>
    <source>
        <strain evidence="11">Ishihara</strain>
        <tissue evidence="11">Whole body</tissue>
    </source>
</reference>
<name>A0A9J7DP82_SPOLT</name>
<dbReference type="CTD" id="219844"/>
<dbReference type="AlphaFoldDB" id="A0A9J7DP82"/>
<evidence type="ECO:0000259" key="9">
    <source>
        <dbReference type="Pfam" id="PF15311"/>
    </source>
</evidence>
<keyword evidence="10" id="KW-1185">Reference proteome</keyword>
<comment type="similarity">
    <text evidence="3">Belongs to the HYLS1 family.</text>
</comment>
<dbReference type="OrthoDB" id="6343432at2759"/>
<gene>
    <name evidence="11" type="primary">LOC111348259</name>
</gene>
<evidence type="ECO:0000256" key="8">
    <source>
        <dbReference type="SAM" id="MobiDB-lite"/>
    </source>
</evidence>
<dbReference type="InterPro" id="IPR052319">
    <property type="entry name" value="Centriolar_ciliogenesis_assoc"/>
</dbReference>
<keyword evidence="4" id="KW-0963">Cytoplasm</keyword>
<evidence type="ECO:0000313" key="10">
    <source>
        <dbReference type="Proteomes" id="UP000301870"/>
    </source>
</evidence>
<comment type="subcellular location">
    <subcellularLocation>
        <location evidence="2">Cell projection</location>
        <location evidence="2">Cilium</location>
    </subcellularLocation>
    <subcellularLocation>
        <location evidence="1">Cytoplasm</location>
        <location evidence="1">Cytoskeleton</location>
        <location evidence="1">Microtubule organizing center</location>
        <location evidence="1">Centrosome</location>
        <location evidence="1">Centriole</location>
    </subcellularLocation>
</comment>
<proteinExistence type="inferred from homology"/>
<sequence>MKEKETRKTLLNFKSSLITSWFKLYGVFFAMDDNYYDLTAELDAREILRYLNNLGIHNISGEVLKYFITDLKKLIKYDLQQKNQSRSTNHEKDEMPGPERLHSASTFCSRLRSKGHDSVIPKCTRECQKSRKVNVRNVHSAPNLGQPKTEDKPLRRACSCVRVEKKEEKRSELEKERSSSCTTSNNLIKVPKQQPKKKCDPVTLYHYYTSLWDKYKSNVPGENNWSDLRWSIRQKMAGNIVKQTSSNKVPDSHRDKEQGTVRS</sequence>
<feature type="compositionally biased region" description="Basic and acidic residues" evidence="8">
    <location>
        <begin position="88"/>
        <end position="101"/>
    </location>
</feature>